<accession>A0A5J4Z2E3</accession>
<feature type="region of interest" description="Disordered" evidence="1">
    <location>
        <begin position="42"/>
        <end position="65"/>
    </location>
</feature>
<dbReference type="SUPFAM" id="SSF55486">
    <property type="entry name" value="Metalloproteases ('zincins'), catalytic domain"/>
    <property type="match status" value="1"/>
</dbReference>
<evidence type="ECO:0000256" key="2">
    <source>
        <dbReference type="SAM" id="SignalP"/>
    </source>
</evidence>
<dbReference type="OrthoDB" id="48352at2759"/>
<feature type="chain" id="PRO_5023933679" description="Leishmanolysin-like peptidase" evidence="2">
    <location>
        <begin position="27"/>
        <end position="383"/>
    </location>
</feature>
<comment type="caution">
    <text evidence="3">The sequence shown here is derived from an EMBL/GenBank/DDBJ whole genome shotgun (WGS) entry which is preliminary data.</text>
</comment>
<reference evidence="4" key="1">
    <citation type="journal article" date="2019" name="Nat. Commun.">
        <title>Expansion of phycobilisome linker gene families in mesophilic red algae.</title>
        <authorList>
            <person name="Lee J."/>
            <person name="Kim D."/>
            <person name="Bhattacharya D."/>
            <person name="Yoon H.S."/>
        </authorList>
    </citation>
    <scope>NUCLEOTIDE SEQUENCE [LARGE SCALE GENOMIC DNA]</scope>
    <source>
        <strain evidence="4">CCMP 1328</strain>
    </source>
</reference>
<dbReference type="Proteomes" id="UP000324585">
    <property type="component" value="Unassembled WGS sequence"/>
</dbReference>
<gene>
    <name evidence="3" type="ORF">FVE85_0812</name>
</gene>
<proteinExistence type="predicted"/>
<keyword evidence="4" id="KW-1185">Reference proteome</keyword>
<name>A0A5J4Z2E3_PORPP</name>
<organism evidence="3 4">
    <name type="scientific">Porphyridium purpureum</name>
    <name type="common">Red alga</name>
    <name type="synonym">Porphyridium cruentum</name>
    <dbReference type="NCBI Taxonomy" id="35688"/>
    <lineage>
        <taxon>Eukaryota</taxon>
        <taxon>Rhodophyta</taxon>
        <taxon>Bangiophyceae</taxon>
        <taxon>Porphyridiales</taxon>
        <taxon>Porphyridiaceae</taxon>
        <taxon>Porphyridium</taxon>
    </lineage>
</organism>
<keyword evidence="2" id="KW-0732">Signal</keyword>
<evidence type="ECO:0000313" key="4">
    <source>
        <dbReference type="Proteomes" id="UP000324585"/>
    </source>
</evidence>
<dbReference type="AlphaFoldDB" id="A0A5J4Z2E3"/>
<evidence type="ECO:0000313" key="3">
    <source>
        <dbReference type="EMBL" id="KAA8497083.1"/>
    </source>
</evidence>
<protein>
    <recommendedName>
        <fullName evidence="5">Leishmanolysin-like peptidase</fullName>
    </recommendedName>
</protein>
<evidence type="ECO:0000256" key="1">
    <source>
        <dbReference type="SAM" id="MobiDB-lite"/>
    </source>
</evidence>
<feature type="signal peptide" evidence="2">
    <location>
        <begin position="1"/>
        <end position="26"/>
    </location>
</feature>
<dbReference type="Gene3D" id="3.90.132.10">
    <property type="entry name" value="Leishmanolysin , domain 2"/>
    <property type="match status" value="1"/>
</dbReference>
<evidence type="ECO:0008006" key="5">
    <source>
        <dbReference type="Google" id="ProtNLM"/>
    </source>
</evidence>
<sequence length="383" mass="41905">MAFRARLLTLLLCVVLICALTPEVHAKRWGCTDTESNASADAESNASADAKSNASADAESNASADAESNAIPTSAAAVCDADCYPFTINLIPNGAQDPRAVQVFELALAKLQTIVLGQRLVAAPVTLSMYYRLNGLDGRGGVVGRAQNYQYVEVCTNAEPTCNYDVLPTLGEMVFDSTDFLFGTEYPAWTEFWIHVTLHEMLHLLGVGSFWINRFPTRAGYNTRVDCVAGSYAQYKYPAATREWRTLGGAGTPPVEYRASSSGTDCTHWREEAMRHELLTGSVDTVFSSSTQDILDKLSTVTLGAMEDLNYVVDWNRADQYTLSQTRRSVSREQGEQEEQGWTILQEAFAAGRGIQQLVQHGPGYVPPLLDRAGNVLESGSEW</sequence>
<dbReference type="EMBL" id="VRMN01000002">
    <property type="protein sequence ID" value="KAA8497083.1"/>
    <property type="molecule type" value="Genomic_DNA"/>
</dbReference>